<protein>
    <recommendedName>
        <fullName evidence="1">Response regulatory domain-containing protein</fullName>
    </recommendedName>
</protein>
<dbReference type="PROSITE" id="PS50110">
    <property type="entry name" value="RESPONSE_REGULATORY"/>
    <property type="match status" value="1"/>
</dbReference>
<dbReference type="GO" id="GO:0000160">
    <property type="term" value="P:phosphorelay signal transduction system"/>
    <property type="evidence" value="ECO:0007669"/>
    <property type="project" value="InterPro"/>
</dbReference>
<sequence>MTIIALVDDENSIRTSVSLALESEGFKVDVFQNGLEALEALEINSYDLGL</sequence>
<organism evidence="2">
    <name type="scientific">marine metagenome</name>
    <dbReference type="NCBI Taxonomy" id="408172"/>
    <lineage>
        <taxon>unclassified sequences</taxon>
        <taxon>metagenomes</taxon>
        <taxon>ecological metagenomes</taxon>
    </lineage>
</organism>
<proteinExistence type="predicted"/>
<dbReference type="AlphaFoldDB" id="A0A382CV42"/>
<gene>
    <name evidence="2" type="ORF">METZ01_LOCUS182031</name>
</gene>
<dbReference type="Pfam" id="PF00072">
    <property type="entry name" value="Response_reg"/>
    <property type="match status" value="1"/>
</dbReference>
<dbReference type="InterPro" id="IPR011006">
    <property type="entry name" value="CheY-like_superfamily"/>
</dbReference>
<dbReference type="EMBL" id="UINC01035955">
    <property type="protein sequence ID" value="SVB29177.1"/>
    <property type="molecule type" value="Genomic_DNA"/>
</dbReference>
<dbReference type="Gene3D" id="3.40.50.2300">
    <property type="match status" value="1"/>
</dbReference>
<accession>A0A382CV42</accession>
<evidence type="ECO:0000259" key="1">
    <source>
        <dbReference type="PROSITE" id="PS50110"/>
    </source>
</evidence>
<feature type="domain" description="Response regulatory" evidence="1">
    <location>
        <begin position="3"/>
        <end position="50"/>
    </location>
</feature>
<dbReference type="InterPro" id="IPR001789">
    <property type="entry name" value="Sig_transdc_resp-reg_receiver"/>
</dbReference>
<name>A0A382CV42_9ZZZZ</name>
<dbReference type="SUPFAM" id="SSF52172">
    <property type="entry name" value="CheY-like"/>
    <property type="match status" value="1"/>
</dbReference>
<reference evidence="2" key="1">
    <citation type="submission" date="2018-05" db="EMBL/GenBank/DDBJ databases">
        <authorList>
            <person name="Lanie J.A."/>
            <person name="Ng W.-L."/>
            <person name="Kazmierczak K.M."/>
            <person name="Andrzejewski T.M."/>
            <person name="Davidsen T.M."/>
            <person name="Wayne K.J."/>
            <person name="Tettelin H."/>
            <person name="Glass J.I."/>
            <person name="Rusch D."/>
            <person name="Podicherti R."/>
            <person name="Tsui H.-C.T."/>
            <person name="Winkler M.E."/>
        </authorList>
    </citation>
    <scope>NUCLEOTIDE SEQUENCE</scope>
</reference>
<evidence type="ECO:0000313" key="2">
    <source>
        <dbReference type="EMBL" id="SVB29177.1"/>
    </source>
</evidence>
<feature type="non-terminal residue" evidence="2">
    <location>
        <position position="50"/>
    </location>
</feature>